<keyword evidence="2 4" id="KW-0808">Transferase</keyword>
<name>A0A1H5ZR01_9SPHI</name>
<dbReference type="GO" id="GO:0008757">
    <property type="term" value="F:S-adenosylmethionine-dependent methyltransferase activity"/>
    <property type="evidence" value="ECO:0007669"/>
    <property type="project" value="TreeGrafter"/>
</dbReference>
<dbReference type="AlphaFoldDB" id="A0A1H5ZR01"/>
<dbReference type="InterPro" id="IPR029063">
    <property type="entry name" value="SAM-dependent_MTases_sf"/>
</dbReference>
<accession>A0A1H5ZR01</accession>
<keyword evidence="1 4" id="KW-0489">Methyltransferase</keyword>
<dbReference type="Gene3D" id="3.40.50.150">
    <property type="entry name" value="Vaccinia Virus protein VP39"/>
    <property type="match status" value="1"/>
</dbReference>
<proteinExistence type="predicted"/>
<dbReference type="InterPro" id="IPR050362">
    <property type="entry name" value="Cation-dep_OMT"/>
</dbReference>
<dbReference type="GO" id="GO:0032259">
    <property type="term" value="P:methylation"/>
    <property type="evidence" value="ECO:0007669"/>
    <property type="project" value="UniProtKB-KW"/>
</dbReference>
<dbReference type="PANTHER" id="PTHR10509">
    <property type="entry name" value="O-METHYLTRANSFERASE-RELATED"/>
    <property type="match status" value="1"/>
</dbReference>
<dbReference type="CDD" id="cd02440">
    <property type="entry name" value="AdoMet_MTases"/>
    <property type="match status" value="1"/>
</dbReference>
<reference evidence="5" key="1">
    <citation type="submission" date="2016-10" db="EMBL/GenBank/DDBJ databases">
        <authorList>
            <person name="Varghese N."/>
            <person name="Submissions S."/>
        </authorList>
    </citation>
    <scope>NUCLEOTIDE SEQUENCE [LARGE SCALE GENOMIC DNA]</scope>
    <source>
        <strain evidence="5">DSM 22361</strain>
    </source>
</reference>
<evidence type="ECO:0000256" key="1">
    <source>
        <dbReference type="ARBA" id="ARBA00022603"/>
    </source>
</evidence>
<dbReference type="OrthoDB" id="9799672at2"/>
<keyword evidence="3" id="KW-0949">S-adenosyl-L-methionine</keyword>
<keyword evidence="5" id="KW-1185">Reference proteome</keyword>
<evidence type="ECO:0000313" key="5">
    <source>
        <dbReference type="Proteomes" id="UP000236731"/>
    </source>
</evidence>
<dbReference type="InterPro" id="IPR002935">
    <property type="entry name" value="SAM_O-MeTrfase"/>
</dbReference>
<dbReference type="PROSITE" id="PS51682">
    <property type="entry name" value="SAM_OMT_I"/>
    <property type="match status" value="1"/>
</dbReference>
<gene>
    <name evidence="4" type="ORF">SAMN05421877_107123</name>
</gene>
<evidence type="ECO:0000256" key="2">
    <source>
        <dbReference type="ARBA" id="ARBA00022679"/>
    </source>
</evidence>
<protein>
    <submittedName>
        <fullName evidence="4">Predicted O-methyltransferase YrrM</fullName>
    </submittedName>
</protein>
<dbReference type="GO" id="GO:0008171">
    <property type="term" value="F:O-methyltransferase activity"/>
    <property type="evidence" value="ECO:0007669"/>
    <property type="project" value="InterPro"/>
</dbReference>
<dbReference type="SUPFAM" id="SSF53335">
    <property type="entry name" value="S-adenosyl-L-methionine-dependent methyltransferases"/>
    <property type="match status" value="1"/>
</dbReference>
<dbReference type="Proteomes" id="UP000236731">
    <property type="component" value="Unassembled WGS sequence"/>
</dbReference>
<organism evidence="4 5">
    <name type="scientific">Sphingobacterium lactis</name>
    <dbReference type="NCBI Taxonomy" id="797291"/>
    <lineage>
        <taxon>Bacteria</taxon>
        <taxon>Pseudomonadati</taxon>
        <taxon>Bacteroidota</taxon>
        <taxon>Sphingobacteriia</taxon>
        <taxon>Sphingobacteriales</taxon>
        <taxon>Sphingobacteriaceae</taxon>
        <taxon>Sphingobacterium</taxon>
    </lineage>
</organism>
<sequence>MFLESEQLNSYLEDTTDEESSLLKKVNRETYLKETMPHMLSGHFQGRVLSMMSKLQQPRLALEIGTFTGYATLCLAEGLAEDGILHTIDINEEQQVRVQGYFDASPYGEQIKYHIGDAAEVIPGITGEFDLIFIDADKKRNLYYFETLIDRVRPGGLILLDNVLWKGKVFEANPDKQTQQVIELNQKLAADNRVEKLILPIRDGLFVLRKK</sequence>
<evidence type="ECO:0000256" key="3">
    <source>
        <dbReference type="ARBA" id="ARBA00022691"/>
    </source>
</evidence>
<dbReference type="PANTHER" id="PTHR10509:SF14">
    <property type="entry name" value="CAFFEOYL-COA O-METHYLTRANSFERASE 3-RELATED"/>
    <property type="match status" value="1"/>
</dbReference>
<dbReference type="RefSeq" id="WP_103906561.1">
    <property type="nucleotide sequence ID" value="NZ_CP049246.1"/>
</dbReference>
<dbReference type="Pfam" id="PF01596">
    <property type="entry name" value="Methyltransf_3"/>
    <property type="match status" value="1"/>
</dbReference>
<evidence type="ECO:0000313" key="4">
    <source>
        <dbReference type="EMBL" id="SEG38424.1"/>
    </source>
</evidence>
<dbReference type="EMBL" id="FNUT01000007">
    <property type="protein sequence ID" value="SEG38424.1"/>
    <property type="molecule type" value="Genomic_DNA"/>
</dbReference>